<dbReference type="InterPro" id="IPR013078">
    <property type="entry name" value="His_Pase_superF_clade-1"/>
</dbReference>
<keyword evidence="1" id="KW-0378">Hydrolase</keyword>
<dbReference type="AlphaFoldDB" id="A0A3L8P1L0"/>
<accession>A0A3L8P1L0</accession>
<dbReference type="Gene3D" id="3.40.50.1240">
    <property type="entry name" value="Phosphoglycerate mutase-like"/>
    <property type="match status" value="1"/>
</dbReference>
<keyword evidence="3" id="KW-1185">Reference proteome</keyword>
<proteinExistence type="predicted"/>
<dbReference type="InterPro" id="IPR051021">
    <property type="entry name" value="Mito_Ser/Thr_phosphatase"/>
</dbReference>
<protein>
    <submittedName>
        <fullName evidence="2">Histidine phosphatase family protein</fullName>
    </submittedName>
</protein>
<dbReference type="GO" id="GO:0016787">
    <property type="term" value="F:hydrolase activity"/>
    <property type="evidence" value="ECO:0007669"/>
    <property type="project" value="UniProtKB-KW"/>
</dbReference>
<dbReference type="SUPFAM" id="SSF53254">
    <property type="entry name" value="Phosphoglycerate mutase-like"/>
    <property type="match status" value="1"/>
</dbReference>
<dbReference type="CDD" id="cd07067">
    <property type="entry name" value="HP_PGM_like"/>
    <property type="match status" value="1"/>
</dbReference>
<reference evidence="2 3" key="1">
    <citation type="submission" date="2018-10" db="EMBL/GenBank/DDBJ databases">
        <title>Marmoricola sp. 4Q3S-7 whole genome shotgun sequence.</title>
        <authorList>
            <person name="Li F."/>
        </authorList>
    </citation>
    <scope>NUCLEOTIDE SEQUENCE [LARGE SCALE GENOMIC DNA]</scope>
    <source>
        <strain evidence="2 3">4Q3S-7</strain>
    </source>
</reference>
<dbReference type="SMART" id="SM00855">
    <property type="entry name" value="PGAM"/>
    <property type="match status" value="1"/>
</dbReference>
<name>A0A3L8P1L0_9ACTN</name>
<dbReference type="Proteomes" id="UP000281708">
    <property type="component" value="Unassembled WGS sequence"/>
</dbReference>
<dbReference type="OrthoDB" id="9810154at2"/>
<dbReference type="Pfam" id="PF00300">
    <property type="entry name" value="His_Phos_1"/>
    <property type="match status" value="1"/>
</dbReference>
<comment type="caution">
    <text evidence="2">The sequence shown here is derived from an EMBL/GenBank/DDBJ whole genome shotgun (WGS) entry which is preliminary data.</text>
</comment>
<gene>
    <name evidence="2" type="ORF">D9V37_13575</name>
</gene>
<organism evidence="2 3">
    <name type="scientific">Nocardioides mangrovicus</name>
    <dbReference type="NCBI Taxonomy" id="2478913"/>
    <lineage>
        <taxon>Bacteria</taxon>
        <taxon>Bacillati</taxon>
        <taxon>Actinomycetota</taxon>
        <taxon>Actinomycetes</taxon>
        <taxon>Propionibacteriales</taxon>
        <taxon>Nocardioidaceae</taxon>
        <taxon>Nocardioides</taxon>
    </lineage>
</organism>
<evidence type="ECO:0000313" key="2">
    <source>
        <dbReference type="EMBL" id="RLV48822.1"/>
    </source>
</evidence>
<sequence>MSGDDVGARRPRTLVLMRHAKAEALAAEDHARPLAERGHRDAAAAGAWLAEQEAVPTHALVSSATRTRETWQEVRSASGSSAEADLDDGLYSAGPDTALDLVRAAEASASVLAVVGHNPTMAYLAQALVDVAASDVTAFASLAQDFPTCATAVFEVDGDWSGVTEGSARLVGFFRP</sequence>
<dbReference type="InterPro" id="IPR029033">
    <property type="entry name" value="His_PPase_superfam"/>
</dbReference>
<dbReference type="PANTHER" id="PTHR20935">
    <property type="entry name" value="PHOSPHOGLYCERATE MUTASE-RELATED"/>
    <property type="match status" value="1"/>
</dbReference>
<dbReference type="EMBL" id="RDBE01000008">
    <property type="protein sequence ID" value="RLV48822.1"/>
    <property type="molecule type" value="Genomic_DNA"/>
</dbReference>
<evidence type="ECO:0000313" key="3">
    <source>
        <dbReference type="Proteomes" id="UP000281708"/>
    </source>
</evidence>
<evidence type="ECO:0000256" key="1">
    <source>
        <dbReference type="ARBA" id="ARBA00022801"/>
    </source>
</evidence>
<dbReference type="PANTHER" id="PTHR20935:SF1">
    <property type="entry name" value="SLL1549 PROTEIN"/>
    <property type="match status" value="1"/>
</dbReference>